<gene>
    <name evidence="1" type="ORF">HYPSUDRAFT_914240</name>
</gene>
<reference evidence="2" key="1">
    <citation type="submission" date="2014-04" db="EMBL/GenBank/DDBJ databases">
        <title>Evolutionary Origins and Diversification of the Mycorrhizal Mutualists.</title>
        <authorList>
            <consortium name="DOE Joint Genome Institute"/>
            <consortium name="Mycorrhizal Genomics Consortium"/>
            <person name="Kohler A."/>
            <person name="Kuo A."/>
            <person name="Nagy L.G."/>
            <person name="Floudas D."/>
            <person name="Copeland A."/>
            <person name="Barry K.W."/>
            <person name="Cichocki N."/>
            <person name="Veneault-Fourrey C."/>
            <person name="LaButti K."/>
            <person name="Lindquist E.A."/>
            <person name="Lipzen A."/>
            <person name="Lundell T."/>
            <person name="Morin E."/>
            <person name="Murat C."/>
            <person name="Riley R."/>
            <person name="Ohm R."/>
            <person name="Sun H."/>
            <person name="Tunlid A."/>
            <person name="Henrissat B."/>
            <person name="Grigoriev I.V."/>
            <person name="Hibbett D.S."/>
            <person name="Martin F."/>
        </authorList>
    </citation>
    <scope>NUCLEOTIDE SEQUENCE [LARGE SCALE GENOMIC DNA]</scope>
    <source>
        <strain evidence="2">FD-334 SS-4</strain>
    </source>
</reference>
<organism evidence="1 2">
    <name type="scientific">Hypholoma sublateritium (strain FD-334 SS-4)</name>
    <dbReference type="NCBI Taxonomy" id="945553"/>
    <lineage>
        <taxon>Eukaryota</taxon>
        <taxon>Fungi</taxon>
        <taxon>Dikarya</taxon>
        <taxon>Basidiomycota</taxon>
        <taxon>Agaricomycotina</taxon>
        <taxon>Agaricomycetes</taxon>
        <taxon>Agaricomycetidae</taxon>
        <taxon>Agaricales</taxon>
        <taxon>Agaricineae</taxon>
        <taxon>Strophariaceae</taxon>
        <taxon>Hypholoma</taxon>
    </lineage>
</organism>
<dbReference type="Proteomes" id="UP000054270">
    <property type="component" value="Unassembled WGS sequence"/>
</dbReference>
<dbReference type="EMBL" id="KN817584">
    <property type="protein sequence ID" value="KJA18830.1"/>
    <property type="molecule type" value="Genomic_DNA"/>
</dbReference>
<proteinExistence type="predicted"/>
<keyword evidence="2" id="KW-1185">Reference proteome</keyword>
<evidence type="ECO:0000313" key="1">
    <source>
        <dbReference type="EMBL" id="KJA18830.1"/>
    </source>
</evidence>
<evidence type="ECO:0000313" key="2">
    <source>
        <dbReference type="Proteomes" id="UP000054270"/>
    </source>
</evidence>
<name>A0A0D2PF76_HYPSF</name>
<protein>
    <submittedName>
        <fullName evidence="1">Uncharacterized protein</fullName>
    </submittedName>
</protein>
<sequence>MYPFPPLSRLRLQPLNSICAPPTHFTTPSLVSNQLVRSGRDWLNVPPRAYLDCPRFRCLFTRLSTISADHYWFFVHLRTSFRPFRSTSFDYPIVLCGPLRIIRSNADSLLSITKLATPPDLSLHTSPIAECLIDTSALMSHRLHLAPLRCCVDPRMAPINASQCHEHFRSMLWRRARAGSRMRLHGHNT</sequence>
<accession>A0A0D2PF76</accession>
<dbReference type="AlphaFoldDB" id="A0A0D2PF76"/>